<organism evidence="1 2">
    <name type="scientific">Panagrolaimus sp. PS1159</name>
    <dbReference type="NCBI Taxonomy" id="55785"/>
    <lineage>
        <taxon>Eukaryota</taxon>
        <taxon>Metazoa</taxon>
        <taxon>Ecdysozoa</taxon>
        <taxon>Nematoda</taxon>
        <taxon>Chromadorea</taxon>
        <taxon>Rhabditida</taxon>
        <taxon>Tylenchina</taxon>
        <taxon>Panagrolaimomorpha</taxon>
        <taxon>Panagrolaimoidea</taxon>
        <taxon>Panagrolaimidae</taxon>
        <taxon>Panagrolaimus</taxon>
    </lineage>
</organism>
<evidence type="ECO:0000313" key="1">
    <source>
        <dbReference type="Proteomes" id="UP000887580"/>
    </source>
</evidence>
<proteinExistence type="predicted"/>
<accession>A0AC35GA63</accession>
<dbReference type="WBParaSite" id="PS1159_v2.g2947.t1">
    <property type="protein sequence ID" value="PS1159_v2.g2947.t1"/>
    <property type="gene ID" value="PS1159_v2.g2947"/>
</dbReference>
<reference evidence="2" key="1">
    <citation type="submission" date="2022-11" db="UniProtKB">
        <authorList>
            <consortium name="WormBaseParasite"/>
        </authorList>
    </citation>
    <scope>IDENTIFICATION</scope>
</reference>
<protein>
    <submittedName>
        <fullName evidence="2">Uncharacterized protein</fullName>
    </submittedName>
</protein>
<name>A0AC35GA63_9BILA</name>
<evidence type="ECO:0000313" key="2">
    <source>
        <dbReference type="WBParaSite" id="PS1159_v2.g2947.t1"/>
    </source>
</evidence>
<sequence>DDDYKPVYEEQSEDDDWAAQDMDNEAIALMKENEEYEKKQKSNEKIEFDSDDDEEDDDEVDEDIPMDDDKDESEEEQKLDGEEDDDEELSAADHQAQLKKLIKEDPEFAKFIEEEDKDLLEFGDEEEEEELEAEKKTVISAEMVKAACKVFENPKSSKAELRQQARFAVKAFSACMVRVSPDVPPSNYILNQDKGIEINIEF</sequence>
<dbReference type="Proteomes" id="UP000887580">
    <property type="component" value="Unplaced"/>
</dbReference>